<evidence type="ECO:0008006" key="3">
    <source>
        <dbReference type="Google" id="ProtNLM"/>
    </source>
</evidence>
<sequence length="54" mass="6107">MFSEAVYGDPLWFAWPNHMKIFCNNKGVVAKSTHVCNNYLPRGNVGLELELTPP</sequence>
<comment type="caution">
    <text evidence="1">The sequence shown here is derived from an EMBL/GenBank/DDBJ whole genome shotgun (WGS) entry which is preliminary data.</text>
</comment>
<name>A0A1X0JU26_MYCSC</name>
<evidence type="ECO:0000313" key="1">
    <source>
        <dbReference type="EMBL" id="ORB66439.1"/>
    </source>
</evidence>
<dbReference type="OrthoDB" id="4735451at2"/>
<dbReference type="Proteomes" id="UP000192601">
    <property type="component" value="Unassembled WGS sequence"/>
</dbReference>
<dbReference type="AlphaFoldDB" id="A0A1X0JU26"/>
<dbReference type="EMBL" id="MVIJ01000091">
    <property type="protein sequence ID" value="ORB66439.1"/>
    <property type="molecule type" value="Genomic_DNA"/>
</dbReference>
<proteinExistence type="predicted"/>
<keyword evidence="2" id="KW-1185">Reference proteome</keyword>
<accession>A0A1X0JU26</accession>
<dbReference type="Pfam" id="PF16877">
    <property type="entry name" value="DUF5078"/>
    <property type="match status" value="1"/>
</dbReference>
<gene>
    <name evidence="1" type="ORF">BST44_28095</name>
</gene>
<evidence type="ECO:0000313" key="2">
    <source>
        <dbReference type="Proteomes" id="UP000192601"/>
    </source>
</evidence>
<reference evidence="1 2" key="1">
    <citation type="submission" date="2017-02" db="EMBL/GenBank/DDBJ databases">
        <title>The new phylogeny of genus Mycobacterium.</title>
        <authorList>
            <person name="Tortoli E."/>
            <person name="Trovato A."/>
            <person name="Cirillo D.M."/>
        </authorList>
    </citation>
    <scope>NUCLEOTIDE SEQUENCE [LARGE SCALE GENOMIC DNA]</scope>
    <source>
        <strain evidence="1 2">DSM 43992</strain>
    </source>
</reference>
<dbReference type="InterPro" id="IPR031702">
    <property type="entry name" value="DUF5078"/>
</dbReference>
<protein>
    <recommendedName>
        <fullName evidence="3">DUF5078 domain-containing protein</fullName>
    </recommendedName>
</protein>
<organism evidence="1 2">
    <name type="scientific">Mycobacterium scrofulaceum</name>
    <dbReference type="NCBI Taxonomy" id="1783"/>
    <lineage>
        <taxon>Bacteria</taxon>
        <taxon>Bacillati</taxon>
        <taxon>Actinomycetota</taxon>
        <taxon>Actinomycetes</taxon>
        <taxon>Mycobacteriales</taxon>
        <taxon>Mycobacteriaceae</taxon>
        <taxon>Mycobacterium</taxon>
    </lineage>
</organism>